<protein>
    <submittedName>
        <fullName evidence="4">Carboxylesterase NlhH</fullName>
        <ecNumber evidence="4">3.1.1.1</ecNumber>
    </submittedName>
</protein>
<evidence type="ECO:0000313" key="4">
    <source>
        <dbReference type="EMBL" id="QHI34902.1"/>
    </source>
</evidence>
<evidence type="ECO:0000256" key="1">
    <source>
        <dbReference type="ARBA" id="ARBA00022801"/>
    </source>
</evidence>
<name>A0A7L4ZDM9_9FLAO</name>
<feature type="signal peptide" evidence="2">
    <location>
        <begin position="1"/>
        <end position="22"/>
    </location>
</feature>
<organism evidence="4 5">
    <name type="scientific">Kordia antarctica</name>
    <dbReference type="NCBI Taxonomy" id="1218801"/>
    <lineage>
        <taxon>Bacteria</taxon>
        <taxon>Pseudomonadati</taxon>
        <taxon>Bacteroidota</taxon>
        <taxon>Flavobacteriia</taxon>
        <taxon>Flavobacteriales</taxon>
        <taxon>Flavobacteriaceae</taxon>
        <taxon>Kordia</taxon>
    </lineage>
</organism>
<keyword evidence="2" id="KW-0732">Signal</keyword>
<dbReference type="EC" id="3.1.1.1" evidence="4"/>
<dbReference type="InterPro" id="IPR049492">
    <property type="entry name" value="BD-FAE-like_dom"/>
</dbReference>
<dbReference type="InterPro" id="IPR029058">
    <property type="entry name" value="AB_hydrolase_fold"/>
</dbReference>
<dbReference type="RefSeq" id="WP_160127686.1">
    <property type="nucleotide sequence ID" value="NZ_CP019288.1"/>
</dbReference>
<gene>
    <name evidence="4" type="primary">nlhH</name>
    <name evidence="4" type="ORF">IMCC3317_02470</name>
</gene>
<evidence type="ECO:0000313" key="5">
    <source>
        <dbReference type="Proteomes" id="UP000464657"/>
    </source>
</evidence>
<accession>A0A7L4ZDM9</accession>
<feature type="domain" description="BD-FAE-like" evidence="3">
    <location>
        <begin position="58"/>
        <end position="251"/>
    </location>
</feature>
<dbReference type="SUPFAM" id="SSF53474">
    <property type="entry name" value="alpha/beta-Hydrolases"/>
    <property type="match status" value="1"/>
</dbReference>
<evidence type="ECO:0000259" key="3">
    <source>
        <dbReference type="Pfam" id="PF20434"/>
    </source>
</evidence>
<feature type="chain" id="PRO_5029603095" evidence="2">
    <location>
        <begin position="23"/>
        <end position="290"/>
    </location>
</feature>
<dbReference type="GO" id="GO:0106435">
    <property type="term" value="F:carboxylesterase activity"/>
    <property type="evidence" value="ECO:0007669"/>
    <property type="project" value="UniProtKB-EC"/>
</dbReference>
<dbReference type="Pfam" id="PF20434">
    <property type="entry name" value="BD-FAE"/>
    <property type="match status" value="1"/>
</dbReference>
<keyword evidence="1 4" id="KW-0378">Hydrolase</keyword>
<dbReference type="PANTHER" id="PTHR48081">
    <property type="entry name" value="AB HYDROLASE SUPERFAMILY PROTEIN C4A8.06C"/>
    <property type="match status" value="1"/>
</dbReference>
<keyword evidence="5" id="KW-1185">Reference proteome</keyword>
<dbReference type="Proteomes" id="UP000464657">
    <property type="component" value="Chromosome"/>
</dbReference>
<reference evidence="4 5" key="1">
    <citation type="journal article" date="2013" name="Int. J. Syst. Evol. Microbiol.">
        <title>Kordia antarctica sp. nov., isolated from Antarctic seawater.</title>
        <authorList>
            <person name="Baek K."/>
            <person name="Choi A."/>
            <person name="Kang I."/>
            <person name="Lee K."/>
            <person name="Cho J.C."/>
        </authorList>
    </citation>
    <scope>NUCLEOTIDE SEQUENCE [LARGE SCALE GENOMIC DNA]</scope>
    <source>
        <strain evidence="4 5">IMCC3317</strain>
    </source>
</reference>
<dbReference type="OrthoDB" id="9777975at2"/>
<dbReference type="EMBL" id="CP019288">
    <property type="protein sequence ID" value="QHI34902.1"/>
    <property type="molecule type" value="Genomic_DNA"/>
</dbReference>
<dbReference type="Gene3D" id="3.40.50.1820">
    <property type="entry name" value="alpha/beta hydrolase"/>
    <property type="match status" value="1"/>
</dbReference>
<dbReference type="AlphaFoldDB" id="A0A7L4ZDM9"/>
<sequence>MRKFVYTGILSLFILLNYSCNSEDSDLNITPSDPTSSTITAATLLNVSYGSDSDQVYDIYLPQNRTLSTKVMILVHGGGWTTGDKTDMNDYVEQIQQELPTYAIVNINYRLANQTTSPFPMQLDDITTIVNDLKTKNETYIISEDYGFVGISAGGHLSLLWSYAYDTQADVNMVASIVGPTNLADEAYLNNADTTIQAYIDLFGIDLVIPFLENFSPYHKVTAAAPPTTLFYGGQDPLIPNSQGMDLSDRLTQLGVSHEFTFYPQEGHGWTGQNLFDTWTKLKAFVIENH</sequence>
<dbReference type="InterPro" id="IPR050300">
    <property type="entry name" value="GDXG_lipolytic_enzyme"/>
</dbReference>
<proteinExistence type="predicted"/>
<evidence type="ECO:0000256" key="2">
    <source>
        <dbReference type="SAM" id="SignalP"/>
    </source>
</evidence>
<dbReference type="KEGG" id="kan:IMCC3317_02470"/>